<keyword evidence="4 5" id="KW-0539">Nucleus</keyword>
<dbReference type="STRING" id="478820.A0A196SJI8"/>
<dbReference type="Proteomes" id="UP000078348">
    <property type="component" value="Unassembled WGS sequence"/>
</dbReference>
<proteinExistence type="inferred from homology"/>
<dbReference type="InterPro" id="IPR007023">
    <property type="entry name" value="Ribosom_reg"/>
</dbReference>
<reference evidence="7 9" key="1">
    <citation type="submission" date="2016-05" db="EMBL/GenBank/DDBJ databases">
        <title>Nuclear genome of Blastocystis sp. subtype 1 NandII.</title>
        <authorList>
            <person name="Gentekaki E."/>
            <person name="Curtis B."/>
            <person name="Stairs C."/>
            <person name="Eme L."/>
            <person name="Herman E."/>
            <person name="Klimes V."/>
            <person name="Arias M.C."/>
            <person name="Elias M."/>
            <person name="Hilliou F."/>
            <person name="Klute M."/>
            <person name="Malik S.-B."/>
            <person name="Pightling A."/>
            <person name="Rachubinski R."/>
            <person name="Salas D."/>
            <person name="Schlacht A."/>
            <person name="Suga H."/>
            <person name="Archibald J."/>
            <person name="Ball S.G."/>
            <person name="Clark G."/>
            <person name="Dacks J."/>
            <person name="Van Der Giezen M."/>
            <person name="Tsaousis A."/>
            <person name="Roger A."/>
        </authorList>
    </citation>
    <scope>NUCLEOTIDE SEQUENCE [LARGE SCALE GENOMIC DNA]</scope>
    <source>
        <strain evidence="9">ATCC 50177 / NandII</strain>
        <strain evidence="7">NandII</strain>
    </source>
</reference>
<comment type="similarity">
    <text evidence="2 5">Belongs to the RRS1 family.</text>
</comment>
<accession>A0A196SJI8</accession>
<evidence type="ECO:0000256" key="4">
    <source>
        <dbReference type="ARBA" id="ARBA00023242"/>
    </source>
</evidence>
<evidence type="ECO:0000256" key="6">
    <source>
        <dbReference type="SAM" id="MobiDB-lite"/>
    </source>
</evidence>
<comment type="function">
    <text evidence="5">Involved in ribosomal large subunit assembly.</text>
</comment>
<feature type="compositionally biased region" description="Basic and acidic residues" evidence="6">
    <location>
        <begin position="95"/>
        <end position="113"/>
    </location>
</feature>
<evidence type="ECO:0000256" key="5">
    <source>
        <dbReference type="RuleBase" id="RU364132"/>
    </source>
</evidence>
<dbReference type="EMBL" id="LXWW01000099">
    <property type="protein sequence ID" value="OAO16095.1"/>
    <property type="molecule type" value="Genomic_DNA"/>
</dbReference>
<dbReference type="GO" id="GO:0042254">
    <property type="term" value="P:ribosome biogenesis"/>
    <property type="evidence" value="ECO:0007669"/>
    <property type="project" value="UniProtKB-KW"/>
</dbReference>
<evidence type="ECO:0000256" key="3">
    <source>
        <dbReference type="ARBA" id="ARBA00022517"/>
    </source>
</evidence>
<keyword evidence="3 5" id="KW-0690">Ribosome biogenesis</keyword>
<evidence type="ECO:0000313" key="8">
    <source>
        <dbReference type="EMBL" id="OAO16095.1"/>
    </source>
</evidence>
<dbReference type="AlphaFoldDB" id="A0A196SJI8"/>
<protein>
    <recommendedName>
        <fullName evidence="5">Ribosome biogenesis regulatory protein</fullName>
    </recommendedName>
</protein>
<organism evidence="7 9">
    <name type="scientific">Blastocystis sp. subtype 1 (strain ATCC 50177 / NandII)</name>
    <dbReference type="NCBI Taxonomy" id="478820"/>
    <lineage>
        <taxon>Eukaryota</taxon>
        <taxon>Sar</taxon>
        <taxon>Stramenopiles</taxon>
        <taxon>Bigyra</taxon>
        <taxon>Opalozoa</taxon>
        <taxon>Opalinata</taxon>
        <taxon>Blastocystidae</taxon>
        <taxon>Blastocystis</taxon>
    </lineage>
</organism>
<sequence length="157" mass="18300">MATVLKAEEILPDTFRKPGADTPGRFDDLDYDLGNLEATDNHQVNLELFNENKEDYLLHVTRDNTQFLINRLFELPTENTEVGPVATLPAPVSKIPREKPIPKKEETKWESFARSKGIKKHKKERMVYDKNAKEWRPRWGYKKAGTDPMDDWITEDK</sequence>
<dbReference type="OrthoDB" id="28455at2759"/>
<evidence type="ECO:0000256" key="2">
    <source>
        <dbReference type="ARBA" id="ARBA00010077"/>
    </source>
</evidence>
<evidence type="ECO:0000256" key="1">
    <source>
        <dbReference type="ARBA" id="ARBA00004123"/>
    </source>
</evidence>
<evidence type="ECO:0000313" key="9">
    <source>
        <dbReference type="Proteomes" id="UP000078348"/>
    </source>
</evidence>
<comment type="subcellular location">
    <subcellularLocation>
        <location evidence="1 5">Nucleus</location>
    </subcellularLocation>
</comment>
<evidence type="ECO:0000313" key="7">
    <source>
        <dbReference type="EMBL" id="OAO16094.1"/>
    </source>
</evidence>
<gene>
    <name evidence="7" type="ORF">AV274_2175</name>
    <name evidence="8" type="ORF">AV274_2176</name>
</gene>
<dbReference type="Pfam" id="PF04939">
    <property type="entry name" value="RRS1"/>
    <property type="match status" value="1"/>
</dbReference>
<name>A0A196SJI8_BLAHN</name>
<dbReference type="GO" id="GO:0005634">
    <property type="term" value="C:nucleus"/>
    <property type="evidence" value="ECO:0007669"/>
    <property type="project" value="UniProtKB-SubCell"/>
</dbReference>
<comment type="caution">
    <text evidence="7">The sequence shown here is derived from an EMBL/GenBank/DDBJ whole genome shotgun (WGS) entry which is preliminary data.</text>
</comment>
<feature type="region of interest" description="Disordered" evidence="6">
    <location>
        <begin position="82"/>
        <end position="117"/>
    </location>
</feature>
<keyword evidence="9" id="KW-1185">Reference proteome</keyword>
<dbReference type="EMBL" id="LXWW01000099">
    <property type="protein sequence ID" value="OAO16094.1"/>
    <property type="molecule type" value="Genomic_DNA"/>
</dbReference>